<dbReference type="InterPro" id="IPR003423">
    <property type="entry name" value="OMP_efflux"/>
</dbReference>
<reference evidence="3 4" key="1">
    <citation type="journal article" date="2014" name="Genome Biol. Evol.">
        <title>Acetic acid bacteria genomes reveal functional traits for adaptation to life in insect guts.</title>
        <authorList>
            <person name="Chouaia B."/>
            <person name="Gaiarsa S."/>
            <person name="Crotti E."/>
            <person name="Comandatore F."/>
            <person name="Degli Esposti M."/>
            <person name="Ricci I."/>
            <person name="Alma A."/>
            <person name="Favia G."/>
            <person name="Bandi C."/>
            <person name="Daffonchio D."/>
        </authorList>
    </citation>
    <scope>NUCLEOTIDE SEQUENCE [LARGE SCALE GENOMIC DNA]</scope>
    <source>
        <strain evidence="3 4">SF2.1</strain>
    </source>
</reference>
<evidence type="ECO:0000256" key="2">
    <source>
        <dbReference type="RuleBase" id="RU362097"/>
    </source>
</evidence>
<keyword evidence="2" id="KW-0812">Transmembrane</keyword>
<dbReference type="PANTHER" id="PTHR30203">
    <property type="entry name" value="OUTER MEMBRANE CATION EFFLUX PROTEIN"/>
    <property type="match status" value="1"/>
</dbReference>
<organism evidence="3 4">
    <name type="scientific">Asaia bogorensis</name>
    <dbReference type="NCBI Taxonomy" id="91915"/>
    <lineage>
        <taxon>Bacteria</taxon>
        <taxon>Pseudomonadati</taxon>
        <taxon>Pseudomonadota</taxon>
        <taxon>Alphaproteobacteria</taxon>
        <taxon>Acetobacterales</taxon>
        <taxon>Acetobacteraceae</taxon>
        <taxon>Asaia</taxon>
    </lineage>
</organism>
<dbReference type="AlphaFoldDB" id="A0A060QB40"/>
<comment type="subcellular location">
    <subcellularLocation>
        <location evidence="2">Cell membrane</location>
        <topology evidence="2">Lipid-anchor</topology>
    </subcellularLocation>
</comment>
<dbReference type="GO" id="GO:0015562">
    <property type="term" value="F:efflux transmembrane transporter activity"/>
    <property type="evidence" value="ECO:0007669"/>
    <property type="project" value="InterPro"/>
</dbReference>
<accession>A0A060QB40</accession>
<proteinExistence type="inferred from homology"/>
<feature type="chain" id="PRO_5001431918" evidence="2">
    <location>
        <begin position="29"/>
        <end position="481"/>
    </location>
</feature>
<gene>
    <name evidence="3" type="ORF">ASAP_0289</name>
</gene>
<dbReference type="EMBL" id="CBLX010000003">
    <property type="protein sequence ID" value="CDG38334.1"/>
    <property type="molecule type" value="Genomic_DNA"/>
</dbReference>
<dbReference type="Gene3D" id="1.20.1600.10">
    <property type="entry name" value="Outer membrane efflux proteins (OEP)"/>
    <property type="match status" value="1"/>
</dbReference>
<comment type="caution">
    <text evidence="3">The sequence shown here is derived from an EMBL/GenBank/DDBJ whole genome shotgun (WGS) entry which is preliminary data.</text>
</comment>
<keyword evidence="2" id="KW-0564">Palmitate</keyword>
<dbReference type="GO" id="GO:0005886">
    <property type="term" value="C:plasma membrane"/>
    <property type="evidence" value="ECO:0007669"/>
    <property type="project" value="UniProtKB-SubCell"/>
</dbReference>
<dbReference type="SUPFAM" id="SSF56954">
    <property type="entry name" value="Outer membrane efflux proteins (OEP)"/>
    <property type="match status" value="1"/>
</dbReference>
<evidence type="ECO:0000313" key="4">
    <source>
        <dbReference type="Proteomes" id="UP000027583"/>
    </source>
</evidence>
<dbReference type="Pfam" id="PF02321">
    <property type="entry name" value="OEP"/>
    <property type="match status" value="2"/>
</dbReference>
<keyword evidence="2" id="KW-0472">Membrane</keyword>
<protein>
    <submittedName>
        <fullName evidence="3">RND efflux system, outer membrane lipoprotein,NodT family</fullName>
    </submittedName>
</protein>
<dbReference type="Proteomes" id="UP000027583">
    <property type="component" value="Unassembled WGS sequence"/>
</dbReference>
<keyword evidence="2" id="KW-1134">Transmembrane beta strand</keyword>
<dbReference type="InterPro" id="IPR010131">
    <property type="entry name" value="MdtP/NodT-like"/>
</dbReference>
<dbReference type="PROSITE" id="PS51257">
    <property type="entry name" value="PROKAR_LIPOPROTEIN"/>
    <property type="match status" value="1"/>
</dbReference>
<feature type="signal peptide" evidence="2">
    <location>
        <begin position="1"/>
        <end position="28"/>
    </location>
</feature>
<keyword evidence="2" id="KW-0732">Signal</keyword>
<name>A0A060QB40_9PROT</name>
<evidence type="ECO:0000256" key="1">
    <source>
        <dbReference type="ARBA" id="ARBA00007613"/>
    </source>
</evidence>
<reference evidence="3 4" key="2">
    <citation type="journal article" date="2014" name="PLoS ONE">
        <title>Evolution of mitochondria reconstructed from the energy metabolism of living bacteria.</title>
        <authorList>
            <person name="Degli Esposti M."/>
            <person name="Chouaia B."/>
            <person name="Comandatore F."/>
            <person name="Crotti E."/>
            <person name="Sassera D."/>
            <person name="Lievens P.M."/>
            <person name="Daffonchio D."/>
            <person name="Bandi C."/>
        </authorList>
    </citation>
    <scope>NUCLEOTIDE SEQUENCE [LARGE SCALE GENOMIC DNA]</scope>
    <source>
        <strain evidence="3 4">SF2.1</strain>
    </source>
</reference>
<dbReference type="NCBIfam" id="TIGR01845">
    <property type="entry name" value="outer_NodT"/>
    <property type="match status" value="1"/>
</dbReference>
<evidence type="ECO:0000313" key="3">
    <source>
        <dbReference type="EMBL" id="CDG38334.1"/>
    </source>
</evidence>
<sequence>MKTGYGSRRYYPAKILIGLCLLSLGATGCQEGDFNLPKGSAVVAPAQWRQGDQAAMHTKLDPQWWGQFGDPVLVALVAHALDNNPDPALAAENVMQARAQMRLALSAQLPHIDGQALGIGNSRLFGSSFSQYILGGGLTFDFDLFGKLREQTRAARIQTFASAANREAVRLALIGDTVRAYVSLQASRTALELLQRTLIVRQNELVRVRHQLATGYEKTSTFDQANALVSDAQSQIESTRLQISQQENALAVLLGEMPSDEMARLTQGKPLAALTLPPAVTPVPARLLANRPDLIAAADQIIAADHSLRSARAAFLPDISINPGIGTAGGTTPISGTIWSLGGNMLAPIFEGGALRARESMAVSQRNQAAWSYRKVAVQAFREVQDALTGVTRLAAQEESLQRSLEARRHTLEDARKELATGYVNYFDVANAETAALSAELQTVQVRASRLAEIATLYQAAGGGWTPPKDVRPLPTHDDRS</sequence>
<comment type="similarity">
    <text evidence="1 2">Belongs to the outer membrane factor (OMF) (TC 1.B.17) family.</text>
</comment>
<keyword evidence="2 3" id="KW-0449">Lipoprotein</keyword>
<dbReference type="eggNOG" id="COG1538">
    <property type="taxonomic scope" value="Bacteria"/>
</dbReference>
<dbReference type="RefSeq" id="WP_023978493.1">
    <property type="nucleotide sequence ID" value="NZ_CBLX010000003.1"/>
</dbReference>
<dbReference type="Gene3D" id="2.20.200.10">
    <property type="entry name" value="Outer membrane efflux proteins (OEP)"/>
    <property type="match status" value="1"/>
</dbReference>